<dbReference type="EMBL" id="CP043618">
    <property type="protein sequence ID" value="QFR50541.1"/>
    <property type="molecule type" value="Genomic_DNA"/>
</dbReference>
<protein>
    <recommendedName>
        <fullName evidence="5">Tetratricopeptide repeat protein</fullName>
    </recommendedName>
</protein>
<dbReference type="Proteomes" id="UP000326944">
    <property type="component" value="Chromosome"/>
</dbReference>
<dbReference type="KEGG" id="sulg:FJR48_12110"/>
<keyword evidence="4" id="KW-1185">Reference proteome</keyword>
<evidence type="ECO:0008006" key="5">
    <source>
        <dbReference type="Google" id="ProtNLM"/>
    </source>
</evidence>
<reference evidence="3 4" key="1">
    <citation type="submission" date="2019-09" db="EMBL/GenBank/DDBJ databases">
        <title>Sulfurimonas gotlandica sp. nov., a chemoautotrophic and psychrotolerant epsilonproteobacterium isolated from a pelagic redoxcline, and an emended description of the genus Sulfurimonas.</title>
        <authorList>
            <person name="Wang S."/>
            <person name="Jiang L."/>
            <person name="Shao S."/>
        </authorList>
    </citation>
    <scope>NUCLEOTIDE SEQUENCE [LARGE SCALE GENOMIC DNA]</scope>
    <source>
        <strain evidence="3 4">GYSZ_1</strain>
        <plasmid evidence="3 4">unnamed</plasmid>
    </source>
</reference>
<evidence type="ECO:0000313" key="3">
    <source>
        <dbReference type="EMBL" id="QFR50543.1"/>
    </source>
</evidence>
<name>A0A5P8P458_9BACT</name>
<dbReference type="EMBL" id="CP043617">
    <property type="protein sequence ID" value="QFR50485.1"/>
    <property type="molecule type" value="Genomic_DNA"/>
</dbReference>
<geneLocation type="plasmid" evidence="3">
    <name>unnamed</name>
</geneLocation>
<dbReference type="SUPFAM" id="SSF48452">
    <property type="entry name" value="TPR-like"/>
    <property type="match status" value="1"/>
</dbReference>
<dbReference type="Proteomes" id="UP000326944">
    <property type="component" value="Plasmid unnamed"/>
</dbReference>
<sequence length="134" mass="15673">MALYFYFNPSYQKSLQAKYYYEMGDYDEAYADAKEAFELDLYNRMAATIMAQSKTSLKYVNYIKDAKEYMKQIDEIVSKDDIKEADKAKIRLICEIMNSAYVKLAPSVITDKELVENAAYYHAGFEQLLEKVNR</sequence>
<accession>A0A5P8P458</accession>
<dbReference type="EMBL" id="CP043618">
    <property type="protein sequence ID" value="QFR50543.1"/>
    <property type="molecule type" value="Genomic_DNA"/>
</dbReference>
<evidence type="ECO:0000313" key="1">
    <source>
        <dbReference type="EMBL" id="QFR50485.1"/>
    </source>
</evidence>
<organism evidence="3 4">
    <name type="scientific">Sulfurimonas lithotrophica</name>
    <dbReference type="NCBI Taxonomy" id="2590022"/>
    <lineage>
        <taxon>Bacteria</taxon>
        <taxon>Pseudomonadati</taxon>
        <taxon>Campylobacterota</taxon>
        <taxon>Epsilonproteobacteria</taxon>
        <taxon>Campylobacterales</taxon>
        <taxon>Sulfurimonadaceae</taxon>
        <taxon>Sulfurimonas</taxon>
    </lineage>
</organism>
<dbReference type="KEGG" id="sulg:FJR48_09580"/>
<dbReference type="InterPro" id="IPR011990">
    <property type="entry name" value="TPR-like_helical_dom_sf"/>
</dbReference>
<dbReference type="KEGG" id="sulg:FJR48_11910"/>
<evidence type="ECO:0000313" key="2">
    <source>
        <dbReference type="EMBL" id="QFR50541.1"/>
    </source>
</evidence>
<dbReference type="OrthoDB" id="5355356at2"/>
<evidence type="ECO:0000313" key="4">
    <source>
        <dbReference type="Proteomes" id="UP000326944"/>
    </source>
</evidence>
<dbReference type="AlphaFoldDB" id="A0A5P8P458"/>
<keyword evidence="3" id="KW-0614">Plasmid</keyword>
<proteinExistence type="predicted"/>
<gene>
    <name evidence="1" type="ORF">FJR48_09580</name>
    <name evidence="2" type="ORF">FJR48_11910</name>
    <name evidence="3" type="ORF">FJR48_12110</name>
</gene>